<reference evidence="1 2" key="1">
    <citation type="journal article" date="2021" name="Nat. Commun.">
        <title>Incipient diploidization of the medicinal plant Perilla within 10,000 years.</title>
        <authorList>
            <person name="Zhang Y."/>
            <person name="Shen Q."/>
            <person name="Leng L."/>
            <person name="Zhang D."/>
            <person name="Chen S."/>
            <person name="Shi Y."/>
            <person name="Ning Z."/>
            <person name="Chen S."/>
        </authorList>
    </citation>
    <scope>NUCLEOTIDE SEQUENCE [LARGE SCALE GENOMIC DNA]</scope>
    <source>
        <strain evidence="2">cv. PC099</strain>
    </source>
</reference>
<evidence type="ECO:0000313" key="1">
    <source>
        <dbReference type="EMBL" id="KAH6823305.1"/>
    </source>
</evidence>
<keyword evidence="2" id="KW-1185">Reference proteome</keyword>
<dbReference type="Proteomes" id="UP001190926">
    <property type="component" value="Unassembled WGS sequence"/>
</dbReference>
<dbReference type="PANTHER" id="PTHR17985">
    <property type="entry name" value="SER/THR-RICH PROTEIN T10 IN DGCR REGION"/>
    <property type="match status" value="1"/>
</dbReference>
<dbReference type="PANTHER" id="PTHR17985:SF16">
    <property type="entry name" value="TRANSPORT_GOLGI ORGANIZATION-LIKE PROTEIN (DUF833)"/>
    <property type="match status" value="1"/>
</dbReference>
<dbReference type="AlphaFoldDB" id="A0AAD4IY36"/>
<dbReference type="EMBL" id="SDAM02000971">
    <property type="protein sequence ID" value="KAH6823305.1"/>
    <property type="molecule type" value="Genomic_DNA"/>
</dbReference>
<sequence>MCLAVFAWKSHPLYPFLLLFNRDEFYNRATTPLGWWGDGLILGGRDGEAGGTWLGCSRDGRLAFLTNVRETLPLPQLKSRGDLPVRFFKSRKSPEEFGEELMEEADQFNGFNLIVADLNSMSMVYITNRPGHEHDAGGLYFAQVAPGIHVLSNAKLDSPWPKAQRLRRGFEGVLGNFFEAKISLKEMTKMLMNDTTKDESELPGIHPPEFEYLLSAIFVEAHTPWGRYGTRSTSAVLLTAGGAVSFYETYLENDAWKDHTINYSIQSAP</sequence>
<name>A0AAD4IY36_PERFH</name>
<gene>
    <name evidence="1" type="ORF">C2S53_001836</name>
</gene>
<accession>A0AAD4IY36</accession>
<protein>
    <submittedName>
        <fullName evidence="1">Transport/golgi organization-like protein</fullName>
    </submittedName>
</protein>
<dbReference type="InterPro" id="IPR008551">
    <property type="entry name" value="TANGO2"/>
</dbReference>
<evidence type="ECO:0000313" key="2">
    <source>
        <dbReference type="Proteomes" id="UP001190926"/>
    </source>
</evidence>
<proteinExistence type="predicted"/>
<dbReference type="Pfam" id="PF05742">
    <property type="entry name" value="TANGO2"/>
    <property type="match status" value="1"/>
</dbReference>
<comment type="caution">
    <text evidence="1">The sequence shown here is derived from an EMBL/GenBank/DDBJ whole genome shotgun (WGS) entry which is preliminary data.</text>
</comment>
<organism evidence="1 2">
    <name type="scientific">Perilla frutescens var. hirtella</name>
    <name type="common">Perilla citriodora</name>
    <name type="synonym">Perilla setoyensis</name>
    <dbReference type="NCBI Taxonomy" id="608512"/>
    <lineage>
        <taxon>Eukaryota</taxon>
        <taxon>Viridiplantae</taxon>
        <taxon>Streptophyta</taxon>
        <taxon>Embryophyta</taxon>
        <taxon>Tracheophyta</taxon>
        <taxon>Spermatophyta</taxon>
        <taxon>Magnoliopsida</taxon>
        <taxon>eudicotyledons</taxon>
        <taxon>Gunneridae</taxon>
        <taxon>Pentapetalae</taxon>
        <taxon>asterids</taxon>
        <taxon>lamiids</taxon>
        <taxon>Lamiales</taxon>
        <taxon>Lamiaceae</taxon>
        <taxon>Nepetoideae</taxon>
        <taxon>Elsholtzieae</taxon>
        <taxon>Perilla</taxon>
    </lineage>
</organism>